<dbReference type="GO" id="GO:0005789">
    <property type="term" value="C:endoplasmic reticulum membrane"/>
    <property type="evidence" value="ECO:0007669"/>
    <property type="project" value="TreeGrafter"/>
</dbReference>
<dbReference type="Proteomes" id="UP000521943">
    <property type="component" value="Unassembled WGS sequence"/>
</dbReference>
<dbReference type="GO" id="GO:0000139">
    <property type="term" value="C:Golgi membrane"/>
    <property type="evidence" value="ECO:0007669"/>
    <property type="project" value="TreeGrafter"/>
</dbReference>
<accession>A0A8H6MAM6</accession>
<comment type="subcellular location">
    <subcellularLocation>
        <location evidence="1">Membrane</location>
        <topology evidence="1">Multi-pass membrane protein</topology>
    </subcellularLocation>
</comment>
<proteinExistence type="inferred from homology"/>
<evidence type="ECO:0000256" key="3">
    <source>
        <dbReference type="ARBA" id="ARBA00022692"/>
    </source>
</evidence>
<keyword evidence="5 7" id="KW-0472">Membrane</keyword>
<evidence type="ECO:0000256" key="5">
    <source>
        <dbReference type="ARBA" id="ARBA00023136"/>
    </source>
</evidence>
<gene>
    <name evidence="8" type="ORF">DFP72DRAFT_597654</name>
</gene>
<dbReference type="InterPro" id="IPR007277">
    <property type="entry name" value="Svp26/Tex261"/>
</dbReference>
<evidence type="ECO:0000256" key="1">
    <source>
        <dbReference type="ARBA" id="ARBA00004141"/>
    </source>
</evidence>
<keyword evidence="3 7" id="KW-0812">Transmembrane</keyword>
<feature type="transmembrane region" description="Helical" evidence="7">
    <location>
        <begin position="138"/>
        <end position="159"/>
    </location>
</feature>
<dbReference type="OrthoDB" id="28257at2759"/>
<evidence type="ECO:0000256" key="4">
    <source>
        <dbReference type="ARBA" id="ARBA00022989"/>
    </source>
</evidence>
<feature type="transmembrane region" description="Helical" evidence="7">
    <location>
        <begin position="95"/>
        <end position="117"/>
    </location>
</feature>
<dbReference type="AlphaFoldDB" id="A0A8H6MAM6"/>
<feature type="compositionally biased region" description="Polar residues" evidence="6">
    <location>
        <begin position="312"/>
        <end position="322"/>
    </location>
</feature>
<dbReference type="EMBL" id="JACGCI010000008">
    <property type="protein sequence ID" value="KAF6762153.1"/>
    <property type="molecule type" value="Genomic_DNA"/>
</dbReference>
<feature type="transmembrane region" description="Helical" evidence="7">
    <location>
        <begin position="50"/>
        <end position="75"/>
    </location>
</feature>
<comment type="caution">
    <text evidence="8">The sequence shown here is derived from an EMBL/GenBank/DDBJ whole genome shotgun (WGS) entry which is preliminary data.</text>
</comment>
<keyword evidence="4 7" id="KW-1133">Transmembrane helix</keyword>
<dbReference type="GO" id="GO:0030134">
    <property type="term" value="C:COPII-coated ER to Golgi transport vesicle"/>
    <property type="evidence" value="ECO:0007669"/>
    <property type="project" value="TreeGrafter"/>
</dbReference>
<dbReference type="GO" id="GO:0097020">
    <property type="term" value="F:COPII receptor activity"/>
    <property type="evidence" value="ECO:0007669"/>
    <property type="project" value="InterPro"/>
</dbReference>
<dbReference type="PANTHER" id="PTHR13144">
    <property type="entry name" value="TEX261 PROTEIN"/>
    <property type="match status" value="1"/>
</dbReference>
<feature type="compositionally biased region" description="Pro residues" evidence="6">
    <location>
        <begin position="227"/>
        <end position="245"/>
    </location>
</feature>
<dbReference type="Pfam" id="PF04148">
    <property type="entry name" value="Erv26"/>
    <property type="match status" value="1"/>
</dbReference>
<evidence type="ECO:0000313" key="9">
    <source>
        <dbReference type="Proteomes" id="UP000521943"/>
    </source>
</evidence>
<evidence type="ECO:0000313" key="8">
    <source>
        <dbReference type="EMBL" id="KAF6762153.1"/>
    </source>
</evidence>
<comment type="similarity">
    <text evidence="2">Belongs to the SVP26 family.</text>
</comment>
<evidence type="ECO:0000256" key="6">
    <source>
        <dbReference type="SAM" id="MobiDB-lite"/>
    </source>
</evidence>
<dbReference type="PANTHER" id="PTHR13144:SF0">
    <property type="entry name" value="PROTEIN TEX261"/>
    <property type="match status" value="1"/>
</dbReference>
<evidence type="ECO:0000256" key="2">
    <source>
        <dbReference type="ARBA" id="ARBA00008096"/>
    </source>
</evidence>
<feature type="region of interest" description="Disordered" evidence="6">
    <location>
        <begin position="279"/>
        <end position="322"/>
    </location>
</feature>
<name>A0A8H6MAM6_9AGAR</name>
<reference evidence="8 9" key="1">
    <citation type="submission" date="2020-07" db="EMBL/GenBank/DDBJ databases">
        <title>Comparative genomics of pyrophilous fungi reveals a link between fire events and developmental genes.</title>
        <authorList>
            <consortium name="DOE Joint Genome Institute"/>
            <person name="Steindorff A.S."/>
            <person name="Carver A."/>
            <person name="Calhoun S."/>
            <person name="Stillman K."/>
            <person name="Liu H."/>
            <person name="Lipzen A."/>
            <person name="Pangilinan J."/>
            <person name="Labutti K."/>
            <person name="Bruns T.D."/>
            <person name="Grigoriev I.V."/>
        </authorList>
    </citation>
    <scope>NUCLEOTIDE SEQUENCE [LARGE SCALE GENOMIC DNA]</scope>
    <source>
        <strain evidence="8 9">CBS 144469</strain>
    </source>
</reference>
<feature type="transmembrane region" description="Helical" evidence="7">
    <location>
        <begin position="6"/>
        <end position="30"/>
    </location>
</feature>
<dbReference type="GO" id="GO:0006888">
    <property type="term" value="P:endoplasmic reticulum to Golgi vesicle-mediated transport"/>
    <property type="evidence" value="ECO:0007669"/>
    <property type="project" value="InterPro"/>
</dbReference>
<protein>
    <submittedName>
        <fullName evidence="8">Transmembrane adaptor Erv26-domain-containing protein</fullName>
    </submittedName>
</protein>
<feature type="region of interest" description="Disordered" evidence="6">
    <location>
        <begin position="209"/>
        <end position="259"/>
    </location>
</feature>
<sequence length="322" mass="35275">MGVLYYISYLAILAAFAFVTLSLASGLLYVSELIEEHARLAKTIGQRSIYAVIALHVLLYFTDNLPFLQTGFSILCHLVYLQNFSDTWPLIELTSIPFVASCLLVISDHFIWFYYFARLTSEARRLKTYRAAAPHVPGFTEIAAFFGLCVWLAPLFLFLSLSANDHALPTANGNDPTPGSPTATVSTHQRVSLIRSIFNLLSFDTLPRMRGRSTRNDTSEGLIAPRSPLPPPRPLSPLPNMPISPMPRQYSGSGPPRSPMGRAQEIDVGSAIHSTNVKLRTPPRRATGDGPIMRRAATGDPSGLGLGLGIRRTSSFVTTDAQ</sequence>
<evidence type="ECO:0000256" key="7">
    <source>
        <dbReference type="SAM" id="Phobius"/>
    </source>
</evidence>
<keyword evidence="9" id="KW-1185">Reference proteome</keyword>
<organism evidence="8 9">
    <name type="scientific">Ephemerocybe angulata</name>
    <dbReference type="NCBI Taxonomy" id="980116"/>
    <lineage>
        <taxon>Eukaryota</taxon>
        <taxon>Fungi</taxon>
        <taxon>Dikarya</taxon>
        <taxon>Basidiomycota</taxon>
        <taxon>Agaricomycotina</taxon>
        <taxon>Agaricomycetes</taxon>
        <taxon>Agaricomycetidae</taxon>
        <taxon>Agaricales</taxon>
        <taxon>Agaricineae</taxon>
        <taxon>Psathyrellaceae</taxon>
        <taxon>Ephemerocybe</taxon>
    </lineage>
</organism>